<protein>
    <submittedName>
        <fullName evidence="1">Uncharacterized protein</fullName>
    </submittedName>
</protein>
<evidence type="ECO:0000313" key="1">
    <source>
        <dbReference type="EMBL" id="MBC1318482.1"/>
    </source>
</evidence>
<organism evidence="1 2">
    <name type="scientific">Listeria booriae</name>
    <dbReference type="NCBI Taxonomy" id="1552123"/>
    <lineage>
        <taxon>Bacteria</taxon>
        <taxon>Bacillati</taxon>
        <taxon>Bacillota</taxon>
        <taxon>Bacilli</taxon>
        <taxon>Bacillales</taxon>
        <taxon>Listeriaceae</taxon>
        <taxon>Listeria</taxon>
    </lineage>
</organism>
<dbReference type="EMBL" id="JAAROV010000009">
    <property type="protein sequence ID" value="MBC1318482.1"/>
    <property type="molecule type" value="Genomic_DNA"/>
</dbReference>
<dbReference type="Proteomes" id="UP000543379">
    <property type="component" value="Unassembled WGS sequence"/>
</dbReference>
<evidence type="ECO:0000313" key="2">
    <source>
        <dbReference type="Proteomes" id="UP000543379"/>
    </source>
</evidence>
<proteinExistence type="predicted"/>
<dbReference type="AlphaFoldDB" id="A0A841XTI1"/>
<name>A0A841XTI1_9LIST</name>
<accession>A0A841XTI1</accession>
<reference evidence="1 2" key="1">
    <citation type="submission" date="2020-03" db="EMBL/GenBank/DDBJ databases">
        <title>Soil Listeria distribution.</title>
        <authorList>
            <person name="Liao J."/>
            <person name="Wiedmann M."/>
        </authorList>
    </citation>
    <scope>NUCLEOTIDE SEQUENCE [LARGE SCALE GENOMIC DNA]</scope>
    <source>
        <strain evidence="1 2">FSL L7-1816</strain>
    </source>
</reference>
<sequence length="131" mass="15135">MATSQSKEWQVKEKGDLASLGNTTDTVMSGVFFLGIGKVSSNQERYYAFAKKTEHGIQIKRTDEAFEDILFSDIYIQEKAAESPHYVLEVDRYKDKRVEKVLGSYRNEKRRLTFIVPEKTIKQDFQVDATK</sequence>
<comment type="caution">
    <text evidence="1">The sequence shown here is derived from an EMBL/GenBank/DDBJ whole genome shotgun (WGS) entry which is preliminary data.</text>
</comment>
<gene>
    <name evidence="1" type="ORF">HB811_17020</name>
</gene>